<feature type="compositionally biased region" description="Basic residues" evidence="1">
    <location>
        <begin position="122"/>
        <end position="131"/>
    </location>
</feature>
<feature type="compositionally biased region" description="Acidic residues" evidence="1">
    <location>
        <begin position="468"/>
        <end position="479"/>
    </location>
</feature>
<dbReference type="Proteomes" id="UP000268093">
    <property type="component" value="Unassembled WGS sequence"/>
</dbReference>
<proteinExistence type="predicted"/>
<protein>
    <submittedName>
        <fullName evidence="2">Uncharacterized protein</fullName>
    </submittedName>
</protein>
<dbReference type="OrthoDB" id="436852at2759"/>
<organism evidence="2 3">
    <name type="scientific">Jimgerdemannia flammicorona</name>
    <dbReference type="NCBI Taxonomy" id="994334"/>
    <lineage>
        <taxon>Eukaryota</taxon>
        <taxon>Fungi</taxon>
        <taxon>Fungi incertae sedis</taxon>
        <taxon>Mucoromycota</taxon>
        <taxon>Mucoromycotina</taxon>
        <taxon>Endogonomycetes</taxon>
        <taxon>Endogonales</taxon>
        <taxon>Endogonaceae</taxon>
        <taxon>Jimgerdemannia</taxon>
    </lineage>
</organism>
<dbReference type="EMBL" id="RBNI01016266">
    <property type="protein sequence ID" value="RUP10422.1"/>
    <property type="molecule type" value="Genomic_DNA"/>
</dbReference>
<feature type="region of interest" description="Disordered" evidence="1">
    <location>
        <begin position="963"/>
        <end position="1023"/>
    </location>
</feature>
<name>A0A433B6A6_9FUNG</name>
<feature type="compositionally biased region" description="Acidic residues" evidence="1">
    <location>
        <begin position="391"/>
        <end position="409"/>
    </location>
</feature>
<keyword evidence="3" id="KW-1185">Reference proteome</keyword>
<feature type="compositionally biased region" description="Low complexity" evidence="1">
    <location>
        <begin position="30"/>
        <end position="40"/>
    </location>
</feature>
<feature type="compositionally biased region" description="Basic and acidic residues" evidence="1">
    <location>
        <begin position="135"/>
        <end position="144"/>
    </location>
</feature>
<accession>A0A433B6A6</accession>
<feature type="compositionally biased region" description="Polar residues" evidence="1">
    <location>
        <begin position="963"/>
        <end position="973"/>
    </location>
</feature>
<feature type="region of interest" description="Disordered" evidence="1">
    <location>
        <begin position="371"/>
        <end position="436"/>
    </location>
</feature>
<feature type="compositionally biased region" description="Acidic residues" evidence="1">
    <location>
        <begin position="488"/>
        <end position="509"/>
    </location>
</feature>
<evidence type="ECO:0000313" key="3">
    <source>
        <dbReference type="Proteomes" id="UP000268093"/>
    </source>
</evidence>
<evidence type="ECO:0000256" key="1">
    <source>
        <dbReference type="SAM" id="MobiDB-lite"/>
    </source>
</evidence>
<feature type="region of interest" description="Disordered" evidence="1">
    <location>
        <begin position="270"/>
        <end position="306"/>
    </location>
</feature>
<dbReference type="AlphaFoldDB" id="A0A433B6A6"/>
<feature type="compositionally biased region" description="Polar residues" evidence="1">
    <location>
        <begin position="989"/>
        <end position="1018"/>
    </location>
</feature>
<feature type="compositionally biased region" description="Low complexity" evidence="1">
    <location>
        <begin position="156"/>
        <end position="182"/>
    </location>
</feature>
<feature type="region of interest" description="Disordered" evidence="1">
    <location>
        <begin position="1"/>
        <end position="74"/>
    </location>
</feature>
<sequence>MNVPRNAKTGGREELYRLTRRGGGKRTPLPSASSAPASSSPKHRASANKISRLSGLGSATLDVDEDDEEEDDLGDICPVCESECTCGTAAAAAAAAAASLVDGEEYGTTAAQTNLPSSATAPHHHHHRRLGKTGGKRDGVEKKSAQRSTVMQGGRSLLSGPESTGSGSSSRSGSDSDSMQGDESNDDESFGGMAQRKGFEAASPENGFGFGFDVGINGARASPSSAVTTTVVTRVDSSYMDDDAASRLDGGGDVRMAIIEALKIHNTAMGRGRGRRRSVAERGGRVKGVRGGGGGPRGRRRGRRGGNVMVHSKGDRGGRVIVENGNGNGAVSGGAFSVVKMEPRSEVEEDDEMIDPEALDALVDDLSSLSSRAVESEAGDAEGVQEVVNAGDEEGGELGDGDDVIDEESSSTSADSTTEDEEIDSGDDEDLEDDEERHLVEQMKAEEREEAIRRGLGMGGHNRRFGFDGEEEEEEEMEEIPMGSWSSTEDDDEEQEEEDEAGSGDEGEEGMFYDELRDAEFSAFQDMPEIAIGNGKALAELVFTQQQLQDALVEAGVDLSVLGGLASLAAVVEQEREGARSGEMGKSEENVVTELNAPVSAAFAREFVDSAAILPPLPTTVTTSPPLLPTPQTTSATSTLVSTPIATISAMPTSTSSPFKKVVSFPTNLTASTTTTTITTSAGPTTYVTTRSMPPPNTAAFKTPPAVAAAPGGNRQILPRLTTAGIIPTSAITALPPPVVSTPPAKPKRASVPRLSSGALKEATLNAAARKKDGATTPAAVIEEKEKANAEAVAVAEAAVTAAVVGTTTGTGRKRKGDETSGTPKRRRASTSKTSSIAMTTTIGTMPSPLSPLAVNTIPNPAPSAEPEPDPIPIDEVVDTEQLYVRSSSRSPSPELPPSPGSQRFLKDIYRWDKIPIGSYRQSRRPSAQHILYTTSTALKDNSNEQGGSTLLCDVKKVQPTGSLLRSSTNATQHPRGFASRKRPPMLQESCSLSPVLSHVSTPSSAKSRLANHTNSRNAAHPAPLTSAITAAGAEIEESDLSFFISPQGVVADIMDVSQPPSSACSSPLDSPLFGANRHGGIVLPDLSLDEEGVHAGAIARTNGGRATGPAGFRPSSAAGLLGIRGRR</sequence>
<feature type="region of interest" description="Disordered" evidence="1">
    <location>
        <begin position="807"/>
        <end position="904"/>
    </location>
</feature>
<feature type="region of interest" description="Disordered" evidence="1">
    <location>
        <begin position="109"/>
        <end position="192"/>
    </location>
</feature>
<reference evidence="2 3" key="1">
    <citation type="journal article" date="2018" name="New Phytol.">
        <title>Phylogenomics of Endogonaceae and evolution of mycorrhizas within Mucoromycota.</title>
        <authorList>
            <person name="Chang Y."/>
            <person name="Desiro A."/>
            <person name="Na H."/>
            <person name="Sandor L."/>
            <person name="Lipzen A."/>
            <person name="Clum A."/>
            <person name="Barry K."/>
            <person name="Grigoriev I.V."/>
            <person name="Martin F.M."/>
            <person name="Stajich J.E."/>
            <person name="Smith M.E."/>
            <person name="Bonito G."/>
            <person name="Spatafora J.W."/>
        </authorList>
    </citation>
    <scope>NUCLEOTIDE SEQUENCE [LARGE SCALE GENOMIC DNA]</scope>
    <source>
        <strain evidence="2 3">GMNB39</strain>
    </source>
</reference>
<evidence type="ECO:0000313" key="2">
    <source>
        <dbReference type="EMBL" id="RUP10422.1"/>
    </source>
</evidence>
<feature type="region of interest" description="Disordered" evidence="1">
    <location>
        <begin position="452"/>
        <end position="509"/>
    </location>
</feature>
<comment type="caution">
    <text evidence="2">The sequence shown here is derived from an EMBL/GenBank/DDBJ whole genome shotgun (WGS) entry which is preliminary data.</text>
</comment>
<feature type="compositionally biased region" description="Acidic residues" evidence="1">
    <location>
        <begin position="417"/>
        <end position="435"/>
    </location>
</feature>
<gene>
    <name evidence="2" type="ORF">BC936DRAFT_140007</name>
</gene>
<feature type="compositionally biased region" description="Acidic residues" evidence="1">
    <location>
        <begin position="62"/>
        <end position="74"/>
    </location>
</feature>
<feature type="compositionally biased region" description="Pro residues" evidence="1">
    <location>
        <begin position="860"/>
        <end position="872"/>
    </location>
</feature>